<keyword evidence="3" id="KW-1003">Cell membrane</keyword>
<comment type="caution">
    <text evidence="9">The sequence shown here is derived from an EMBL/GenBank/DDBJ whole genome shotgun (WGS) entry which is preliminary data.</text>
</comment>
<reference evidence="9 10" key="1">
    <citation type="submission" date="2016-10" db="EMBL/GenBank/DDBJ databases">
        <authorList>
            <person name="Varghese N."/>
            <person name="Submissions S."/>
        </authorList>
    </citation>
    <scope>NUCLEOTIDE SEQUENCE [LARGE SCALE GENOMIC DNA]</scope>
    <source>
        <strain evidence="9 10">DSM 13796</strain>
    </source>
</reference>
<dbReference type="InterPro" id="IPR032816">
    <property type="entry name" value="VTT_dom"/>
</dbReference>
<keyword evidence="6 7" id="KW-0472">Membrane</keyword>
<protein>
    <submittedName>
        <fullName evidence="9">Membrane protein DedA, SNARE-associated domain</fullName>
    </submittedName>
</protein>
<keyword evidence="5 7" id="KW-1133">Transmembrane helix</keyword>
<evidence type="ECO:0000256" key="7">
    <source>
        <dbReference type="SAM" id="Phobius"/>
    </source>
</evidence>
<feature type="transmembrane region" description="Helical" evidence="7">
    <location>
        <begin position="51"/>
        <end position="72"/>
    </location>
</feature>
<gene>
    <name evidence="9" type="ORF">SAMN02745910_02287</name>
</gene>
<evidence type="ECO:0000313" key="9">
    <source>
        <dbReference type="EMBL" id="SFQ60737.1"/>
    </source>
</evidence>
<evidence type="ECO:0000256" key="6">
    <source>
        <dbReference type="ARBA" id="ARBA00023136"/>
    </source>
</evidence>
<evidence type="ECO:0000256" key="1">
    <source>
        <dbReference type="ARBA" id="ARBA00004651"/>
    </source>
</evidence>
<accession>A0A1I5ZWS6</accession>
<organism evidence="9 10">
    <name type="scientific">Priestia endophytica DSM 13796</name>
    <dbReference type="NCBI Taxonomy" id="1121089"/>
    <lineage>
        <taxon>Bacteria</taxon>
        <taxon>Bacillati</taxon>
        <taxon>Bacillota</taxon>
        <taxon>Bacilli</taxon>
        <taxon>Bacillales</taxon>
        <taxon>Bacillaceae</taxon>
        <taxon>Priestia</taxon>
    </lineage>
</organism>
<keyword evidence="4 7" id="KW-0812">Transmembrane</keyword>
<dbReference type="PANTHER" id="PTHR42709:SF6">
    <property type="entry name" value="UNDECAPRENYL PHOSPHATE TRANSPORTER A"/>
    <property type="match status" value="1"/>
</dbReference>
<feature type="domain" description="VTT" evidence="8">
    <location>
        <begin position="30"/>
        <end position="149"/>
    </location>
</feature>
<evidence type="ECO:0000256" key="5">
    <source>
        <dbReference type="ARBA" id="ARBA00022989"/>
    </source>
</evidence>
<dbReference type="PANTHER" id="PTHR42709">
    <property type="entry name" value="ALKALINE PHOSPHATASE LIKE PROTEIN"/>
    <property type="match status" value="1"/>
</dbReference>
<evidence type="ECO:0000256" key="4">
    <source>
        <dbReference type="ARBA" id="ARBA00022692"/>
    </source>
</evidence>
<evidence type="ECO:0000256" key="3">
    <source>
        <dbReference type="ARBA" id="ARBA00022475"/>
    </source>
</evidence>
<feature type="transmembrane region" description="Helical" evidence="7">
    <location>
        <begin position="127"/>
        <end position="152"/>
    </location>
</feature>
<dbReference type="InterPro" id="IPR051311">
    <property type="entry name" value="DedA_domain"/>
</dbReference>
<feature type="transmembrane region" description="Helical" evidence="7">
    <location>
        <begin position="12"/>
        <end position="39"/>
    </location>
</feature>
<feature type="transmembrane region" description="Helical" evidence="7">
    <location>
        <begin position="164"/>
        <end position="182"/>
    </location>
</feature>
<sequence length="192" mass="21451">MIDFITEALKDFGIWGLLAGLAVEASSLPFPGALITLIYGYLLNSSFLDAFWISTIGSICYTLFSLIPYGIGYKLEDKLSQKWKDKKVFKKSQRWFQKCGQWTIALARPIGVGNYVSYLAGISKIRLLPFLLLTFLGIFPWVLAMILVGGAGNLKMANFIISQAQTYIFVIAGIAIIGFVIYKMYARKKSEC</sequence>
<name>A0A1I5ZWS6_9BACI</name>
<keyword evidence="10" id="KW-1185">Reference proteome</keyword>
<proteinExistence type="inferred from homology"/>
<comment type="subcellular location">
    <subcellularLocation>
        <location evidence="1">Cell membrane</location>
        <topology evidence="1">Multi-pass membrane protein</topology>
    </subcellularLocation>
</comment>
<dbReference type="Proteomes" id="UP000182762">
    <property type="component" value="Unassembled WGS sequence"/>
</dbReference>
<dbReference type="RefSeq" id="WP_061804752.1">
    <property type="nucleotide sequence ID" value="NZ_FOXX01000005.1"/>
</dbReference>
<dbReference type="GeneID" id="93710943"/>
<evidence type="ECO:0000256" key="2">
    <source>
        <dbReference type="ARBA" id="ARBA00010792"/>
    </source>
</evidence>
<evidence type="ECO:0000313" key="10">
    <source>
        <dbReference type="Proteomes" id="UP000182762"/>
    </source>
</evidence>
<comment type="similarity">
    <text evidence="2">Belongs to the DedA family.</text>
</comment>
<evidence type="ECO:0000259" key="8">
    <source>
        <dbReference type="Pfam" id="PF09335"/>
    </source>
</evidence>
<dbReference type="Pfam" id="PF09335">
    <property type="entry name" value="VTT_dom"/>
    <property type="match status" value="1"/>
</dbReference>
<dbReference type="EMBL" id="FOXX01000005">
    <property type="protein sequence ID" value="SFQ60737.1"/>
    <property type="molecule type" value="Genomic_DNA"/>
</dbReference>